<evidence type="ECO:0000313" key="5">
    <source>
        <dbReference type="Proteomes" id="UP000348942"/>
    </source>
</evidence>
<dbReference type="EMBL" id="CP045700">
    <property type="protein sequence ID" value="QGA66373.1"/>
    <property type="molecule type" value="Genomic_DNA"/>
</dbReference>
<evidence type="ECO:0000256" key="2">
    <source>
        <dbReference type="SAM" id="Phobius"/>
    </source>
</evidence>
<dbReference type="AlphaFoldDB" id="A0A5Q0TGU0"/>
<sequence length="257" mass="28245">MNNPTLLAASGAQPTASAHAAAATSSSPPLPLAGLHLPEAPGIWPLAWGWWALFAIIILVIIIAFFTWRKYKKNRRAKRAALRLLTNMCQREANPNKKVALANDLLRQACLAYYPRGMLASLHGNAWYKFLDQQAAETSTSSSFSANQTEWQQALYQKQPISDALATGLIQQVEQWVEGTLPPSKKQLKAANLVFKPTAETETMDSTVSKARVVKTTTVAKTEKLSANQDANADQQDADFEPLESATLKRKEPKDDV</sequence>
<dbReference type="Pfam" id="PF14316">
    <property type="entry name" value="DUF4381"/>
    <property type="match status" value="1"/>
</dbReference>
<evidence type="ECO:0000313" key="4">
    <source>
        <dbReference type="EMBL" id="QGA66373.1"/>
    </source>
</evidence>
<organism evidence="4 5">
    <name type="scientific">Vibrio algicola</name>
    <dbReference type="NCBI Taxonomy" id="2662262"/>
    <lineage>
        <taxon>Bacteria</taxon>
        <taxon>Pseudomonadati</taxon>
        <taxon>Pseudomonadota</taxon>
        <taxon>Gammaproteobacteria</taxon>
        <taxon>Vibrionales</taxon>
        <taxon>Vibrionaceae</taxon>
        <taxon>Vibrio</taxon>
    </lineage>
</organism>
<keyword evidence="2" id="KW-0812">Transmembrane</keyword>
<reference evidence="4 5" key="1">
    <citation type="submission" date="2019-10" db="EMBL/GenBank/DDBJ databases">
        <title>Vibrio sp. nov., isolated from Coralline algae surface.</title>
        <authorList>
            <person name="Geng Y."/>
            <person name="Zhang X."/>
        </authorList>
    </citation>
    <scope>NUCLEOTIDE SEQUENCE [LARGE SCALE GENOMIC DNA]</scope>
    <source>
        <strain evidence="4 5">SM1977</strain>
    </source>
</reference>
<dbReference type="RefSeq" id="WP_153448507.1">
    <property type="nucleotide sequence ID" value="NZ_CP045700.1"/>
</dbReference>
<protein>
    <submittedName>
        <fullName evidence="4">DUF4381 family protein</fullName>
    </submittedName>
</protein>
<keyword evidence="5" id="KW-1185">Reference proteome</keyword>
<feature type="region of interest" description="Disordered" evidence="1">
    <location>
        <begin position="222"/>
        <end position="257"/>
    </location>
</feature>
<evidence type="ECO:0000256" key="3">
    <source>
        <dbReference type="SAM" id="SignalP"/>
    </source>
</evidence>
<accession>A0A5Q0TGU0</accession>
<name>A0A5Q0TGU0_9VIBR</name>
<proteinExistence type="predicted"/>
<keyword evidence="3" id="KW-0732">Signal</keyword>
<feature type="transmembrane region" description="Helical" evidence="2">
    <location>
        <begin position="44"/>
        <end position="68"/>
    </location>
</feature>
<evidence type="ECO:0000256" key="1">
    <source>
        <dbReference type="SAM" id="MobiDB-lite"/>
    </source>
</evidence>
<feature type="compositionally biased region" description="Basic and acidic residues" evidence="1">
    <location>
        <begin position="247"/>
        <end position="257"/>
    </location>
</feature>
<keyword evidence="2" id="KW-0472">Membrane</keyword>
<keyword evidence="2" id="KW-1133">Transmembrane helix</keyword>
<feature type="signal peptide" evidence="3">
    <location>
        <begin position="1"/>
        <end position="20"/>
    </location>
</feature>
<gene>
    <name evidence="4" type="ORF">GFB47_13150</name>
</gene>
<dbReference type="Proteomes" id="UP000348942">
    <property type="component" value="Chromosome 2"/>
</dbReference>
<dbReference type="InterPro" id="IPR025489">
    <property type="entry name" value="DUF4381"/>
</dbReference>
<feature type="chain" id="PRO_5024384514" evidence="3">
    <location>
        <begin position="21"/>
        <end position="257"/>
    </location>
</feature>